<evidence type="ECO:0000256" key="4">
    <source>
        <dbReference type="ARBA" id="ARBA00022679"/>
    </source>
</evidence>
<reference evidence="13 14" key="1">
    <citation type="submission" date="2019-09" db="EMBL/GenBank/DDBJ databases">
        <title>Whole-genome sequence of the purple sulfur bacterium Thiohalocapsa marina DSM 19078.</title>
        <authorList>
            <person name="Kyndt J.A."/>
            <person name="Meyer T.E."/>
        </authorList>
    </citation>
    <scope>NUCLEOTIDE SEQUENCE [LARGE SCALE GENOMIC DNA]</scope>
    <source>
        <strain evidence="13 14">DSM 19078</strain>
    </source>
</reference>
<dbReference type="InterPro" id="IPR003594">
    <property type="entry name" value="HATPase_dom"/>
</dbReference>
<dbReference type="NCBIfam" id="TIGR00229">
    <property type="entry name" value="sensory_box"/>
    <property type="match status" value="1"/>
</dbReference>
<dbReference type="GO" id="GO:0030295">
    <property type="term" value="F:protein kinase activator activity"/>
    <property type="evidence" value="ECO:0007669"/>
    <property type="project" value="TreeGrafter"/>
</dbReference>
<feature type="coiled-coil region" evidence="7">
    <location>
        <begin position="584"/>
        <end position="618"/>
    </location>
</feature>
<protein>
    <recommendedName>
        <fullName evidence="2">histidine kinase</fullName>
        <ecNumber evidence="2">2.7.13.3</ecNumber>
    </recommendedName>
</protein>
<dbReference type="InterPro" id="IPR050351">
    <property type="entry name" value="BphY/WalK/GraS-like"/>
</dbReference>
<dbReference type="Pfam" id="PF02518">
    <property type="entry name" value="HATPase_c"/>
    <property type="match status" value="1"/>
</dbReference>
<feature type="transmembrane region" description="Helical" evidence="9">
    <location>
        <begin position="412"/>
        <end position="437"/>
    </location>
</feature>
<dbReference type="Pfam" id="PF07696">
    <property type="entry name" value="7TMR-DISMED2"/>
    <property type="match status" value="1"/>
</dbReference>
<dbReference type="EMBL" id="VWXX01000049">
    <property type="protein sequence ID" value="KAA6182297.1"/>
    <property type="molecule type" value="Genomic_DNA"/>
</dbReference>
<dbReference type="InterPro" id="IPR004358">
    <property type="entry name" value="Sig_transdc_His_kin-like_C"/>
</dbReference>
<dbReference type="PROSITE" id="PS50113">
    <property type="entry name" value="PAC"/>
    <property type="match status" value="1"/>
</dbReference>
<dbReference type="InterPro" id="IPR011622">
    <property type="entry name" value="7TMR_DISM_rcpt_extracell_dom2"/>
</dbReference>
<dbReference type="PANTHER" id="PTHR42878:SF15">
    <property type="entry name" value="BACTERIOPHYTOCHROME"/>
    <property type="match status" value="1"/>
</dbReference>
<feature type="transmembrane region" description="Helical" evidence="9">
    <location>
        <begin position="260"/>
        <end position="282"/>
    </location>
</feature>
<comment type="catalytic activity">
    <reaction evidence="1">
        <text>ATP + protein L-histidine = ADP + protein N-phospho-L-histidine.</text>
        <dbReference type="EC" id="2.7.13.3"/>
    </reaction>
</comment>
<keyword evidence="3" id="KW-0597">Phosphoprotein</keyword>
<dbReference type="PRINTS" id="PR00344">
    <property type="entry name" value="BCTRLSENSOR"/>
</dbReference>
<evidence type="ECO:0000259" key="12">
    <source>
        <dbReference type="PROSITE" id="PS50113"/>
    </source>
</evidence>
<keyword evidence="4" id="KW-0808">Transferase</keyword>
<feature type="transmembrane region" description="Helical" evidence="9">
    <location>
        <begin position="351"/>
        <end position="374"/>
    </location>
</feature>
<dbReference type="Pfam" id="PF07695">
    <property type="entry name" value="7TMR-DISM_7TM"/>
    <property type="match status" value="1"/>
</dbReference>
<dbReference type="InterPro" id="IPR036097">
    <property type="entry name" value="HisK_dim/P_sf"/>
</dbReference>
<dbReference type="SMART" id="SM00387">
    <property type="entry name" value="HATPase_c"/>
    <property type="match status" value="1"/>
</dbReference>
<dbReference type="PANTHER" id="PTHR42878">
    <property type="entry name" value="TWO-COMPONENT HISTIDINE KINASE"/>
    <property type="match status" value="1"/>
</dbReference>
<evidence type="ECO:0000259" key="10">
    <source>
        <dbReference type="PROSITE" id="PS50109"/>
    </source>
</evidence>
<dbReference type="Gene3D" id="3.30.450.20">
    <property type="entry name" value="PAS domain"/>
    <property type="match status" value="1"/>
</dbReference>
<dbReference type="SUPFAM" id="SSF55874">
    <property type="entry name" value="ATPase domain of HSP90 chaperone/DNA topoisomerase II/histidine kinase"/>
    <property type="match status" value="1"/>
</dbReference>
<evidence type="ECO:0000256" key="9">
    <source>
        <dbReference type="SAM" id="Phobius"/>
    </source>
</evidence>
<keyword evidence="14" id="KW-1185">Reference proteome</keyword>
<feature type="transmembrane region" description="Helical" evidence="9">
    <location>
        <begin position="324"/>
        <end position="345"/>
    </location>
</feature>
<dbReference type="InterPro" id="IPR036890">
    <property type="entry name" value="HATPase_C_sf"/>
</dbReference>
<feature type="domain" description="PAS" evidence="11">
    <location>
        <begin position="485"/>
        <end position="528"/>
    </location>
</feature>
<feature type="transmembrane region" description="Helical" evidence="9">
    <location>
        <begin position="227"/>
        <end position="248"/>
    </location>
</feature>
<evidence type="ECO:0000256" key="5">
    <source>
        <dbReference type="ARBA" id="ARBA00022777"/>
    </source>
</evidence>
<evidence type="ECO:0000313" key="13">
    <source>
        <dbReference type="EMBL" id="KAA6182297.1"/>
    </source>
</evidence>
<comment type="caution">
    <text evidence="13">The sequence shown here is derived from an EMBL/GenBank/DDBJ whole genome shotgun (WGS) entry which is preliminary data.</text>
</comment>
<gene>
    <name evidence="13" type="ORF">F2Q65_18055</name>
</gene>
<keyword evidence="6 9" id="KW-0472">Membrane</keyword>
<feature type="domain" description="Histidine kinase" evidence="10">
    <location>
        <begin position="625"/>
        <end position="843"/>
    </location>
</feature>
<dbReference type="InterPro" id="IPR035965">
    <property type="entry name" value="PAS-like_dom_sf"/>
</dbReference>
<dbReference type="Gene3D" id="2.60.40.2380">
    <property type="match status" value="1"/>
</dbReference>
<dbReference type="Gene3D" id="3.30.565.10">
    <property type="entry name" value="Histidine kinase-like ATPase, C-terminal domain"/>
    <property type="match status" value="1"/>
</dbReference>
<dbReference type="OrthoDB" id="5289013at2"/>
<proteinExistence type="predicted"/>
<dbReference type="Proteomes" id="UP000322981">
    <property type="component" value="Unassembled WGS sequence"/>
</dbReference>
<dbReference type="InterPro" id="IPR000014">
    <property type="entry name" value="PAS"/>
</dbReference>
<dbReference type="SMART" id="SM00091">
    <property type="entry name" value="PAS"/>
    <property type="match status" value="1"/>
</dbReference>
<dbReference type="AlphaFoldDB" id="A0A5M8FC64"/>
<organism evidence="13 14">
    <name type="scientific">Thiohalocapsa marina</name>
    <dbReference type="NCBI Taxonomy" id="424902"/>
    <lineage>
        <taxon>Bacteria</taxon>
        <taxon>Pseudomonadati</taxon>
        <taxon>Pseudomonadota</taxon>
        <taxon>Gammaproteobacteria</taxon>
        <taxon>Chromatiales</taxon>
        <taxon>Chromatiaceae</taxon>
        <taxon>Thiohalocapsa</taxon>
    </lineage>
</organism>
<sequence>MSAMQRIRKLLRRWIRPVRDGLSRRSPFFAQASVGRRRQRWPNCSLLLWLCVLVWPLSSSAEVSIDTAVIEDVIALGDLAEVFADSSGELGPEAVLALPQERWQTHPESVLRFGHSSAAWWVRLALHNSSQQPQDLVLTVGLPRLDHVDFALIGDTGILARYETGDQRPFAQRPLNTRAPAVLLVLAGGQSRQVLIRLASEDGIYAPQPIQLWTHAAFERHLQADNLVWGAYYGLLLALFVYHLIFFYTSRDWTFVYYSLYLAAFGLWSLGFLSGFGFQWLWPERPGWNPPFDILLPALAHLPATAFVTRYLQTRRQMPRCHWGLIALTLAVQVPALALVLAAPVPSISTTLIALASNAFVILNAGLLLGYLLTGLLAWQQGFRPARFFVLAWTFPFLGGLVHHLVRLPDGLPVTLVTTNSIVIGSTLQFLFLALALSERLRDADARVRASELRLQSANAEQRATLDAATVGIAFAKKRIIQRCNRTFEQLFGYAPGELIGRSTRCLYADSSAFEAVGTRFRRGIEQEGGYIEEVELTRKDKSRCWIRLSTAPIDPEDLSKGLVGTFQDVTAEREAMAQLHALNTELEQKVRDRTRQLTQALERAELALAREERAREEQRLFLQTVSHELRTPVSVIDLTAQNLVFDAEEADAQTRTRYEKILQATQRLSTLLDGALADERFSLIHEAAQRVPCDLRALLEDAAAAARLLSAGHDIRLRLDDLPRQVDCDPQLTGLALRNLTDNAVKYTPPGSRVLLHAWHAGRRGSDPICIEVADDGDGLAPDELAALFEPRFRGRNAGDQPGMGMGLPLTRRMIEAQGGTVTADCAPARGCRFRIWLPGTCASGDAPDVPQRELDPDLTPQQLDQ</sequence>
<feature type="region of interest" description="Disordered" evidence="8">
    <location>
        <begin position="846"/>
        <end position="867"/>
    </location>
</feature>
<dbReference type="PROSITE" id="PS50112">
    <property type="entry name" value="PAS"/>
    <property type="match status" value="1"/>
</dbReference>
<dbReference type="InterPro" id="IPR000700">
    <property type="entry name" value="PAS-assoc_C"/>
</dbReference>
<dbReference type="InterPro" id="IPR011623">
    <property type="entry name" value="7TMR_DISM_rcpt_extracell_dom1"/>
</dbReference>
<dbReference type="CDD" id="cd00130">
    <property type="entry name" value="PAS"/>
    <property type="match status" value="1"/>
</dbReference>
<keyword evidence="5" id="KW-0418">Kinase</keyword>
<dbReference type="SUPFAM" id="SSF47384">
    <property type="entry name" value="Homodimeric domain of signal transducing histidine kinase"/>
    <property type="match status" value="1"/>
</dbReference>
<dbReference type="SMART" id="SM00388">
    <property type="entry name" value="HisKA"/>
    <property type="match status" value="1"/>
</dbReference>
<dbReference type="InterPro" id="IPR005467">
    <property type="entry name" value="His_kinase_dom"/>
</dbReference>
<feature type="transmembrane region" description="Helical" evidence="9">
    <location>
        <begin position="294"/>
        <end position="312"/>
    </location>
</feature>
<dbReference type="Pfam" id="PF13426">
    <property type="entry name" value="PAS_9"/>
    <property type="match status" value="1"/>
</dbReference>
<dbReference type="SUPFAM" id="SSF55785">
    <property type="entry name" value="PYP-like sensor domain (PAS domain)"/>
    <property type="match status" value="1"/>
</dbReference>
<evidence type="ECO:0000259" key="11">
    <source>
        <dbReference type="PROSITE" id="PS50112"/>
    </source>
</evidence>
<dbReference type="GO" id="GO:0007234">
    <property type="term" value="P:osmosensory signaling via phosphorelay pathway"/>
    <property type="evidence" value="ECO:0007669"/>
    <property type="project" value="TreeGrafter"/>
</dbReference>
<keyword evidence="7" id="KW-0175">Coiled coil</keyword>
<feature type="domain" description="PAC" evidence="12">
    <location>
        <begin position="531"/>
        <end position="582"/>
    </location>
</feature>
<evidence type="ECO:0000256" key="7">
    <source>
        <dbReference type="SAM" id="Coils"/>
    </source>
</evidence>
<evidence type="ECO:0000256" key="1">
    <source>
        <dbReference type="ARBA" id="ARBA00000085"/>
    </source>
</evidence>
<dbReference type="InterPro" id="IPR003661">
    <property type="entry name" value="HisK_dim/P_dom"/>
</dbReference>
<dbReference type="PROSITE" id="PS50109">
    <property type="entry name" value="HIS_KIN"/>
    <property type="match status" value="1"/>
</dbReference>
<dbReference type="Pfam" id="PF00512">
    <property type="entry name" value="HisKA"/>
    <property type="match status" value="1"/>
</dbReference>
<dbReference type="CDD" id="cd00082">
    <property type="entry name" value="HisKA"/>
    <property type="match status" value="1"/>
</dbReference>
<evidence type="ECO:0000256" key="3">
    <source>
        <dbReference type="ARBA" id="ARBA00022553"/>
    </source>
</evidence>
<evidence type="ECO:0000256" key="8">
    <source>
        <dbReference type="SAM" id="MobiDB-lite"/>
    </source>
</evidence>
<name>A0A5M8FC64_9GAMM</name>
<feature type="transmembrane region" description="Helical" evidence="9">
    <location>
        <begin position="386"/>
        <end position="406"/>
    </location>
</feature>
<dbReference type="GO" id="GO:0000155">
    <property type="term" value="F:phosphorelay sensor kinase activity"/>
    <property type="evidence" value="ECO:0007669"/>
    <property type="project" value="InterPro"/>
</dbReference>
<keyword evidence="9" id="KW-0812">Transmembrane</keyword>
<dbReference type="Gene3D" id="1.10.287.130">
    <property type="match status" value="1"/>
</dbReference>
<dbReference type="EC" id="2.7.13.3" evidence="2"/>
<keyword evidence="9" id="KW-1133">Transmembrane helix</keyword>
<dbReference type="GO" id="GO:0016020">
    <property type="term" value="C:membrane"/>
    <property type="evidence" value="ECO:0007669"/>
    <property type="project" value="UniProtKB-SubCell"/>
</dbReference>
<accession>A0A5M8FC64</accession>
<evidence type="ECO:0000313" key="14">
    <source>
        <dbReference type="Proteomes" id="UP000322981"/>
    </source>
</evidence>
<dbReference type="GO" id="GO:0000156">
    <property type="term" value="F:phosphorelay response regulator activity"/>
    <property type="evidence" value="ECO:0007669"/>
    <property type="project" value="TreeGrafter"/>
</dbReference>
<evidence type="ECO:0000256" key="6">
    <source>
        <dbReference type="ARBA" id="ARBA00023136"/>
    </source>
</evidence>
<evidence type="ECO:0000256" key="2">
    <source>
        <dbReference type="ARBA" id="ARBA00012438"/>
    </source>
</evidence>